<organism evidence="1 2">
    <name type="scientific">Herpetosiphon geysericola</name>
    <dbReference type="NCBI Taxonomy" id="70996"/>
    <lineage>
        <taxon>Bacteria</taxon>
        <taxon>Bacillati</taxon>
        <taxon>Chloroflexota</taxon>
        <taxon>Chloroflexia</taxon>
        <taxon>Herpetosiphonales</taxon>
        <taxon>Herpetosiphonaceae</taxon>
        <taxon>Herpetosiphon</taxon>
    </lineage>
</organism>
<dbReference type="STRING" id="70996.SE18_24565"/>
<accession>A0A0P6YDX3</accession>
<dbReference type="Proteomes" id="UP000050277">
    <property type="component" value="Unassembled WGS sequence"/>
</dbReference>
<dbReference type="EMBL" id="LGKP01000040">
    <property type="protein sequence ID" value="KPL80231.1"/>
    <property type="molecule type" value="Genomic_DNA"/>
</dbReference>
<evidence type="ECO:0000313" key="2">
    <source>
        <dbReference type="Proteomes" id="UP000050277"/>
    </source>
</evidence>
<protein>
    <submittedName>
        <fullName evidence="1">Uncharacterized protein</fullName>
    </submittedName>
</protein>
<dbReference type="Gene3D" id="1.10.3230.30">
    <property type="entry name" value="Phage gp6-like head-tail connector protein"/>
    <property type="match status" value="1"/>
</dbReference>
<sequence>MAYATKDEFRAYKLQPNGGTTPIPTTDDLLITRLLGVAQAEIDLYCHRSFEAVTTTRFYDEANARMVGQRLYLDTELLTVTSLMNGDGREIPLTGFRLEPRNEPPYTMITLKSSWVWFLNLDAEIAITGTWGYSATAPAPIQQATLELTAYLYDLRKQQNYDVTAMPELGQVVIPGGMPKHVKNLMAEYRRKW</sequence>
<dbReference type="AlphaFoldDB" id="A0A0P6YDX3"/>
<keyword evidence="2" id="KW-1185">Reference proteome</keyword>
<gene>
    <name evidence="1" type="ORF">SE18_24565</name>
</gene>
<proteinExistence type="predicted"/>
<reference evidence="1 2" key="1">
    <citation type="submission" date="2015-07" db="EMBL/GenBank/DDBJ databases">
        <title>Whole genome sequence of Herpetosiphon geysericola DSM 7119.</title>
        <authorList>
            <person name="Hemp J."/>
            <person name="Ward L.M."/>
            <person name="Pace L.A."/>
            <person name="Fischer W.W."/>
        </authorList>
    </citation>
    <scope>NUCLEOTIDE SEQUENCE [LARGE SCALE GENOMIC DNA]</scope>
    <source>
        <strain evidence="1 2">DSM 7119</strain>
    </source>
</reference>
<comment type="caution">
    <text evidence="1">The sequence shown here is derived from an EMBL/GenBank/DDBJ whole genome shotgun (WGS) entry which is preliminary data.</text>
</comment>
<name>A0A0P6YDX3_9CHLR</name>
<dbReference type="OrthoDB" id="3526447at2"/>
<dbReference type="RefSeq" id="WP_054537117.1">
    <property type="nucleotide sequence ID" value="NZ_LGKP01000040.1"/>
</dbReference>
<evidence type="ECO:0000313" key="1">
    <source>
        <dbReference type="EMBL" id="KPL80231.1"/>
    </source>
</evidence>